<protein>
    <submittedName>
        <fullName evidence="2">Uncharacterized protein</fullName>
    </submittedName>
</protein>
<accession>A0A8S5LDU6</accession>
<evidence type="ECO:0000256" key="1">
    <source>
        <dbReference type="SAM" id="MobiDB-lite"/>
    </source>
</evidence>
<feature type="region of interest" description="Disordered" evidence="1">
    <location>
        <begin position="63"/>
        <end position="88"/>
    </location>
</feature>
<dbReference type="EMBL" id="BK014692">
    <property type="protein sequence ID" value="DAD68136.1"/>
    <property type="molecule type" value="Genomic_DNA"/>
</dbReference>
<feature type="compositionally biased region" description="Basic and acidic residues" evidence="1">
    <location>
        <begin position="178"/>
        <end position="190"/>
    </location>
</feature>
<proteinExistence type="predicted"/>
<feature type="region of interest" description="Disordered" evidence="1">
    <location>
        <begin position="162"/>
        <end position="251"/>
    </location>
</feature>
<organism evidence="2">
    <name type="scientific">Siphoviridae sp. ctj495</name>
    <dbReference type="NCBI Taxonomy" id="2823592"/>
    <lineage>
        <taxon>Viruses</taxon>
        <taxon>Duplodnaviria</taxon>
        <taxon>Heunggongvirae</taxon>
        <taxon>Uroviricota</taxon>
        <taxon>Caudoviricetes</taxon>
    </lineage>
</organism>
<feature type="compositionally biased region" description="Basic and acidic residues" evidence="1">
    <location>
        <begin position="74"/>
        <end position="88"/>
    </location>
</feature>
<evidence type="ECO:0000313" key="2">
    <source>
        <dbReference type="EMBL" id="DAD68136.1"/>
    </source>
</evidence>
<sequence length="251" mass="27630">MATDLSDRGEAEVEDLIHHGVKGQKWGVIRKKASAGRKATIKAIQKSGRFTANATKTTIKTARTGATKVQKAKQAHDQRVAGKKQAKADAKARKKFANRGYKKISDSELQSRIKRLEQEKRYRELKADRHLVRGREVTRSILENSLTKAGTYAATKAMKTAFDKSFDPGKTGKSAGETLKKAAEKAKEAAEAASVVAEEAHKTYSSTGGPDRKKLPQSSKPKQIEKPKSYKQTKPSPKKKRYPRNPGSTAK</sequence>
<reference evidence="2" key="1">
    <citation type="journal article" date="2021" name="Proc. Natl. Acad. Sci. U.S.A.">
        <title>A Catalog of Tens of Thousands of Viruses from Human Metagenomes Reveals Hidden Associations with Chronic Diseases.</title>
        <authorList>
            <person name="Tisza M.J."/>
            <person name="Buck C.B."/>
        </authorList>
    </citation>
    <scope>NUCLEOTIDE SEQUENCE</scope>
    <source>
        <strain evidence="2">Ctj495</strain>
    </source>
</reference>
<name>A0A8S5LDU6_9CAUD</name>